<organism evidence="1 2">
    <name type="scientific">Autumnicola lenta</name>
    <dbReference type="NCBI Taxonomy" id="3075593"/>
    <lineage>
        <taxon>Bacteria</taxon>
        <taxon>Pseudomonadati</taxon>
        <taxon>Bacteroidota</taxon>
        <taxon>Flavobacteriia</taxon>
        <taxon>Flavobacteriales</taxon>
        <taxon>Flavobacteriaceae</taxon>
        <taxon>Autumnicola</taxon>
    </lineage>
</organism>
<protein>
    <recommendedName>
        <fullName evidence="3">DUF1574 domain-containing protein</fullName>
    </recommendedName>
</protein>
<dbReference type="EMBL" id="JAVRHO010000002">
    <property type="protein sequence ID" value="MDT0645323.1"/>
    <property type="molecule type" value="Genomic_DNA"/>
</dbReference>
<evidence type="ECO:0000313" key="2">
    <source>
        <dbReference type="Proteomes" id="UP001245285"/>
    </source>
</evidence>
<keyword evidence="2" id="KW-1185">Reference proteome</keyword>
<evidence type="ECO:0008006" key="3">
    <source>
        <dbReference type="Google" id="ProtNLM"/>
    </source>
</evidence>
<reference evidence="1 2" key="1">
    <citation type="submission" date="2023-09" db="EMBL/GenBank/DDBJ databases">
        <authorList>
            <person name="Rey-Velasco X."/>
        </authorList>
    </citation>
    <scope>NUCLEOTIDE SEQUENCE [LARGE SCALE GENOMIC DNA]</scope>
    <source>
        <strain evidence="1 2">F260</strain>
    </source>
</reference>
<dbReference type="Proteomes" id="UP001245285">
    <property type="component" value="Unassembled WGS sequence"/>
</dbReference>
<sequence length="291" mass="33802">MQNFLKVCSMIFGVTLFLMILLDKSYSYAFRSGQPRSKIQNMLQLENKHYDVAFFGSSRTENHINCELITEYTGKSCINFGISGGTAGDMLILMKLAENRNVTFNQVFMQVDYNYNHFGMSSYFKANLIPFIGEPIVKEQMKKYENEFFYSSIPFYKFMIFDKVVGIREATASTLRLNQNTNINVGFFPKQGIGKAVDGIFPKSIKSRSTEIDLMQEHYLNTNTNIEFFTAPYCKDVKNREFIEKLQLKLPRLRNYIAIFDDKEEFFFNCGHLNEAGANVFTKRLIEDLFK</sequence>
<gene>
    <name evidence="1" type="ORF">RM545_01360</name>
</gene>
<evidence type="ECO:0000313" key="1">
    <source>
        <dbReference type="EMBL" id="MDT0645323.1"/>
    </source>
</evidence>
<dbReference type="SUPFAM" id="SSF52266">
    <property type="entry name" value="SGNH hydrolase"/>
    <property type="match status" value="1"/>
</dbReference>
<dbReference type="RefSeq" id="WP_311493473.1">
    <property type="nucleotide sequence ID" value="NZ_JAVRHO010000002.1"/>
</dbReference>
<comment type="caution">
    <text evidence="1">The sequence shown here is derived from an EMBL/GenBank/DDBJ whole genome shotgun (WGS) entry which is preliminary data.</text>
</comment>
<name>A0ABU3CG51_9FLAO</name>
<accession>A0ABU3CG51</accession>
<proteinExistence type="predicted"/>